<organism evidence="10 11">
    <name type="scientific">Agrococcus baldri</name>
    <dbReference type="NCBI Taxonomy" id="153730"/>
    <lineage>
        <taxon>Bacteria</taxon>
        <taxon>Bacillati</taxon>
        <taxon>Actinomycetota</taxon>
        <taxon>Actinomycetes</taxon>
        <taxon>Micrococcales</taxon>
        <taxon>Microbacteriaceae</taxon>
        <taxon>Agrococcus</taxon>
    </lineage>
</organism>
<comment type="pathway">
    <text evidence="2">Cofactor biosynthesis; tetrahydrofolate biosynthesis; 2-amino-4-hydroxy-6-hydroxymethyl-7,8-dihydropteridine diphosphate from 7,8-dihydroneopterin triphosphate: step 4/4.</text>
</comment>
<dbReference type="PROSITE" id="PS00794">
    <property type="entry name" value="HPPK"/>
    <property type="match status" value="1"/>
</dbReference>
<feature type="domain" description="7,8-dihydro-6-hydroxymethylpterin-pyrophosphokinase" evidence="9">
    <location>
        <begin position="97"/>
        <end position="108"/>
    </location>
</feature>
<proteinExistence type="predicted"/>
<dbReference type="CDD" id="cd00483">
    <property type="entry name" value="HPPK"/>
    <property type="match status" value="1"/>
</dbReference>
<name>A0AA94KZ15_9MICO</name>
<evidence type="ECO:0000256" key="2">
    <source>
        <dbReference type="ARBA" id="ARBA00005051"/>
    </source>
</evidence>
<dbReference type="NCBIfam" id="TIGR01498">
    <property type="entry name" value="folK"/>
    <property type="match status" value="1"/>
</dbReference>
<dbReference type="PANTHER" id="PTHR43071:SF1">
    <property type="entry name" value="2-AMINO-4-HYDROXY-6-HYDROXYMETHYLDIHYDROPTERIDINE PYROPHOSPHOKINASE"/>
    <property type="match status" value="1"/>
</dbReference>
<evidence type="ECO:0000259" key="9">
    <source>
        <dbReference type="PROSITE" id="PS00794"/>
    </source>
</evidence>
<dbReference type="Pfam" id="PF01288">
    <property type="entry name" value="HPPK"/>
    <property type="match status" value="1"/>
</dbReference>
<dbReference type="EC" id="2.7.6.3" evidence="3"/>
<evidence type="ECO:0000256" key="6">
    <source>
        <dbReference type="ARBA" id="ARBA00022777"/>
    </source>
</evidence>
<evidence type="ECO:0000256" key="3">
    <source>
        <dbReference type="ARBA" id="ARBA00013253"/>
    </source>
</evidence>
<dbReference type="Gene3D" id="3.30.70.560">
    <property type="entry name" value="7,8-Dihydro-6-hydroxymethylpterin-pyrophosphokinase HPPK"/>
    <property type="match status" value="1"/>
</dbReference>
<dbReference type="InterPro" id="IPR035907">
    <property type="entry name" value="Hppk_sf"/>
</dbReference>
<evidence type="ECO:0000313" key="10">
    <source>
        <dbReference type="EMBL" id="SFS03862.1"/>
    </source>
</evidence>
<dbReference type="Proteomes" id="UP000198506">
    <property type="component" value="Unassembled WGS sequence"/>
</dbReference>
<accession>A0AA94KZ15</accession>
<dbReference type="EMBL" id="FOZN01000001">
    <property type="protein sequence ID" value="SFS03862.1"/>
    <property type="molecule type" value="Genomic_DNA"/>
</dbReference>
<keyword evidence="5" id="KW-0547">Nucleotide-binding</keyword>
<dbReference type="PANTHER" id="PTHR43071">
    <property type="entry name" value="2-AMINO-4-HYDROXY-6-HYDROXYMETHYLDIHYDROPTERIDINE PYROPHOSPHOKINASE"/>
    <property type="match status" value="1"/>
</dbReference>
<protein>
    <recommendedName>
        <fullName evidence="3">2-amino-4-hydroxy-6-hydroxymethyldihydropteridine diphosphokinase</fullName>
        <ecNumber evidence="3">2.7.6.3</ecNumber>
    </recommendedName>
</protein>
<evidence type="ECO:0000256" key="8">
    <source>
        <dbReference type="ARBA" id="ARBA00022909"/>
    </source>
</evidence>
<dbReference type="RefSeq" id="WP_092916020.1">
    <property type="nucleotide sequence ID" value="NZ_FOZN01000001.1"/>
</dbReference>
<keyword evidence="11" id="KW-1185">Reference proteome</keyword>
<comment type="catalytic activity">
    <reaction evidence="1">
        <text>6-hydroxymethyl-7,8-dihydropterin + ATP = (7,8-dihydropterin-6-yl)methyl diphosphate + AMP + H(+)</text>
        <dbReference type="Rhea" id="RHEA:11412"/>
        <dbReference type="ChEBI" id="CHEBI:15378"/>
        <dbReference type="ChEBI" id="CHEBI:30616"/>
        <dbReference type="ChEBI" id="CHEBI:44841"/>
        <dbReference type="ChEBI" id="CHEBI:72950"/>
        <dbReference type="ChEBI" id="CHEBI:456215"/>
        <dbReference type="EC" id="2.7.6.3"/>
    </reaction>
</comment>
<evidence type="ECO:0000256" key="4">
    <source>
        <dbReference type="ARBA" id="ARBA00022679"/>
    </source>
</evidence>
<evidence type="ECO:0000313" key="11">
    <source>
        <dbReference type="Proteomes" id="UP000198506"/>
    </source>
</evidence>
<dbReference type="GO" id="GO:0046656">
    <property type="term" value="P:folic acid biosynthetic process"/>
    <property type="evidence" value="ECO:0007669"/>
    <property type="project" value="UniProtKB-KW"/>
</dbReference>
<gene>
    <name evidence="10" type="ORF">SAMN04487783_0795</name>
</gene>
<evidence type="ECO:0000256" key="1">
    <source>
        <dbReference type="ARBA" id="ARBA00000198"/>
    </source>
</evidence>
<evidence type="ECO:0000256" key="5">
    <source>
        <dbReference type="ARBA" id="ARBA00022741"/>
    </source>
</evidence>
<dbReference type="GO" id="GO:0005524">
    <property type="term" value="F:ATP binding"/>
    <property type="evidence" value="ECO:0007669"/>
    <property type="project" value="UniProtKB-KW"/>
</dbReference>
<dbReference type="InterPro" id="IPR000550">
    <property type="entry name" value="Hppk"/>
</dbReference>
<keyword evidence="4" id="KW-0808">Transferase</keyword>
<sequence>MVTFGLERRAVLSLGANLGDRVATIDAAVRALDTIDGIRVLQRSSAWESPSWHPDGEGLTPDYVNIAVLVGTTMEPIDLLDATQAVEDALGRVRNERWGPRTIDIDIVTIGGIEHAEDRLVLPHPRAHERQFVLQPWLEIEPHAELPGRGPIAELADYADGDAWRLE</sequence>
<comment type="caution">
    <text evidence="10">The sequence shown here is derived from an EMBL/GenBank/DDBJ whole genome shotgun (WGS) entry which is preliminary data.</text>
</comment>
<dbReference type="GO" id="GO:0003848">
    <property type="term" value="F:2-amino-4-hydroxy-6-hydroxymethyldihydropteridine diphosphokinase activity"/>
    <property type="evidence" value="ECO:0007669"/>
    <property type="project" value="UniProtKB-EC"/>
</dbReference>
<keyword evidence="8" id="KW-0289">Folate biosynthesis</keyword>
<keyword evidence="7" id="KW-0067">ATP-binding</keyword>
<reference evidence="10 11" key="1">
    <citation type="submission" date="2016-10" db="EMBL/GenBank/DDBJ databases">
        <authorList>
            <person name="Varghese N."/>
            <person name="Submissions S."/>
        </authorList>
    </citation>
    <scope>NUCLEOTIDE SEQUENCE [LARGE SCALE GENOMIC DNA]</scope>
    <source>
        <strain evidence="10 11">IAM 15147</strain>
    </source>
</reference>
<dbReference type="AlphaFoldDB" id="A0AA94KZ15"/>
<evidence type="ECO:0000256" key="7">
    <source>
        <dbReference type="ARBA" id="ARBA00022840"/>
    </source>
</evidence>
<dbReference type="GO" id="GO:0016301">
    <property type="term" value="F:kinase activity"/>
    <property type="evidence" value="ECO:0007669"/>
    <property type="project" value="UniProtKB-KW"/>
</dbReference>
<keyword evidence="6" id="KW-0418">Kinase</keyword>
<dbReference type="SUPFAM" id="SSF55083">
    <property type="entry name" value="6-hydroxymethyl-7,8-dihydropterin pyrophosphokinase, HPPK"/>
    <property type="match status" value="1"/>
</dbReference>